<organism evidence="2 3">
    <name type="scientific">Aliikangiella marina</name>
    <dbReference type="NCBI Taxonomy" id="1712262"/>
    <lineage>
        <taxon>Bacteria</taxon>
        <taxon>Pseudomonadati</taxon>
        <taxon>Pseudomonadota</taxon>
        <taxon>Gammaproteobacteria</taxon>
        <taxon>Oceanospirillales</taxon>
        <taxon>Pleioneaceae</taxon>
        <taxon>Aliikangiella</taxon>
    </lineage>
</organism>
<dbReference type="EMBL" id="VIKR01000007">
    <property type="protein sequence ID" value="TQV71064.1"/>
    <property type="molecule type" value="Genomic_DNA"/>
</dbReference>
<dbReference type="OrthoDB" id="9837209at2"/>
<dbReference type="RefSeq" id="WP_142944281.1">
    <property type="nucleotide sequence ID" value="NZ_VIKR01000007.1"/>
</dbReference>
<name>A0A545T1G8_9GAMM</name>
<keyword evidence="1" id="KW-0812">Transmembrane</keyword>
<proteinExistence type="predicted"/>
<accession>A0A545T1G8</accession>
<comment type="caution">
    <text evidence="2">The sequence shown here is derived from an EMBL/GenBank/DDBJ whole genome shotgun (WGS) entry which is preliminary data.</text>
</comment>
<evidence type="ECO:0000313" key="2">
    <source>
        <dbReference type="EMBL" id="TQV71064.1"/>
    </source>
</evidence>
<dbReference type="AlphaFoldDB" id="A0A545T1G8"/>
<feature type="transmembrane region" description="Helical" evidence="1">
    <location>
        <begin position="12"/>
        <end position="32"/>
    </location>
</feature>
<evidence type="ECO:0000313" key="3">
    <source>
        <dbReference type="Proteomes" id="UP000317839"/>
    </source>
</evidence>
<reference evidence="2 3" key="1">
    <citation type="submission" date="2019-06" db="EMBL/GenBank/DDBJ databases">
        <title>Draft genome of Aliikangiella marina GYP-15.</title>
        <authorList>
            <person name="Wang G."/>
        </authorList>
    </citation>
    <scope>NUCLEOTIDE SEQUENCE [LARGE SCALE GENOMIC DNA]</scope>
    <source>
        <strain evidence="2 3">GYP-15</strain>
    </source>
</reference>
<sequence length="411" mass="47193">MNRIKAKKMVKKVLRMLFLAGMAVYLGFIWYVNRSVDQFFDRMSNNFDIEYGRAWADLSGNLYISEIEFYEEGEYPVVTVGSLHADFDSTSNLIDLSEYAAYQVFPPKLNLTVEAVQTSDTFMLFSRLKKLNLPFNTEIIPDACKNILTQTPAAVGFNGEAEFKYDYNNRQFLFDINVDTIALADLNVKGLISDIENEIFMSGFLEQIEFQINDFVWLQQALNRCRETTGQSEIGQLARTFVSQLNQVANDNHYVLSNNLVNQYRDFINLPERISLAFSPAIDQSWQSIQKLPLHEITQKSTITLGLNQSEVDKLIASVDYLGFERDRKTQEEESTPVATTSYLPVNYQGLRRFIGSQVILHFKNRKQVGGEIARLTPKRIFLSEYKFGGRSVLPYNFTDISFIELDNGNR</sequence>
<protein>
    <submittedName>
        <fullName evidence="2">Uncharacterized protein</fullName>
    </submittedName>
</protein>
<evidence type="ECO:0000256" key="1">
    <source>
        <dbReference type="SAM" id="Phobius"/>
    </source>
</evidence>
<keyword evidence="3" id="KW-1185">Reference proteome</keyword>
<keyword evidence="1" id="KW-1133">Transmembrane helix</keyword>
<keyword evidence="1" id="KW-0472">Membrane</keyword>
<gene>
    <name evidence="2" type="ORF">FLL45_22315</name>
</gene>
<dbReference type="Proteomes" id="UP000317839">
    <property type="component" value="Unassembled WGS sequence"/>
</dbReference>